<name>A0A926EAK9_9FIRM</name>
<dbReference type="GO" id="GO:0003677">
    <property type="term" value="F:DNA binding"/>
    <property type="evidence" value="ECO:0007669"/>
    <property type="project" value="UniProtKB-KW"/>
</dbReference>
<dbReference type="PRINTS" id="PR00038">
    <property type="entry name" value="HTHLUXR"/>
</dbReference>
<keyword evidence="4" id="KW-1133">Transmembrane helix</keyword>
<protein>
    <submittedName>
        <fullName evidence="6">Response regulator transcription factor</fullName>
    </submittedName>
</protein>
<dbReference type="Proteomes" id="UP000610862">
    <property type="component" value="Unassembled WGS sequence"/>
</dbReference>
<dbReference type="Pfam" id="PF00196">
    <property type="entry name" value="GerE"/>
    <property type="match status" value="1"/>
</dbReference>
<evidence type="ECO:0000313" key="6">
    <source>
        <dbReference type="EMBL" id="MBC8568834.1"/>
    </source>
</evidence>
<evidence type="ECO:0000256" key="2">
    <source>
        <dbReference type="ARBA" id="ARBA00023125"/>
    </source>
</evidence>
<proteinExistence type="predicted"/>
<sequence length="135" mass="16081">MLIYFVYTFIYNTDAIFRFIGPSMWFFYPLDGVLIIYLTVSITDIIYMRKSNTSDDILKHAKLSETVSKIGREYNLTNREQEIFIDMAYGKSNAEIANHYVISVYTVKRHINNINRKTKCRNRKENVELINRYLQ</sequence>
<comment type="caution">
    <text evidence="6">The sequence shown here is derived from an EMBL/GenBank/DDBJ whole genome shotgun (WGS) entry which is preliminary data.</text>
</comment>
<dbReference type="Gene3D" id="1.10.10.10">
    <property type="entry name" value="Winged helix-like DNA-binding domain superfamily/Winged helix DNA-binding domain"/>
    <property type="match status" value="1"/>
</dbReference>
<dbReference type="SUPFAM" id="SSF46894">
    <property type="entry name" value="C-terminal effector domain of the bipartite response regulators"/>
    <property type="match status" value="1"/>
</dbReference>
<dbReference type="GO" id="GO:0006355">
    <property type="term" value="P:regulation of DNA-templated transcription"/>
    <property type="evidence" value="ECO:0007669"/>
    <property type="project" value="InterPro"/>
</dbReference>
<keyword evidence="4" id="KW-0472">Membrane</keyword>
<dbReference type="EMBL" id="JACRTA010000003">
    <property type="protein sequence ID" value="MBC8568834.1"/>
    <property type="molecule type" value="Genomic_DNA"/>
</dbReference>
<keyword evidence="1" id="KW-0805">Transcription regulation</keyword>
<keyword evidence="7" id="KW-1185">Reference proteome</keyword>
<dbReference type="InterPro" id="IPR016032">
    <property type="entry name" value="Sig_transdc_resp-reg_C-effctor"/>
</dbReference>
<dbReference type="PANTHER" id="PTHR44688:SF16">
    <property type="entry name" value="DNA-BINDING TRANSCRIPTIONAL ACTIVATOR DEVR_DOSR"/>
    <property type="match status" value="1"/>
</dbReference>
<dbReference type="PANTHER" id="PTHR44688">
    <property type="entry name" value="DNA-BINDING TRANSCRIPTIONAL ACTIVATOR DEVR_DOSR"/>
    <property type="match status" value="1"/>
</dbReference>
<dbReference type="PROSITE" id="PS00622">
    <property type="entry name" value="HTH_LUXR_1"/>
    <property type="match status" value="1"/>
</dbReference>
<reference evidence="6" key="1">
    <citation type="submission" date="2020-08" db="EMBL/GenBank/DDBJ databases">
        <title>Genome public.</title>
        <authorList>
            <person name="Liu C."/>
            <person name="Sun Q."/>
        </authorList>
    </citation>
    <scope>NUCLEOTIDE SEQUENCE</scope>
    <source>
        <strain evidence="6">NSJ-24</strain>
    </source>
</reference>
<keyword evidence="2" id="KW-0238">DNA-binding</keyword>
<dbReference type="RefSeq" id="WP_187525492.1">
    <property type="nucleotide sequence ID" value="NZ_JACRTA010000003.1"/>
</dbReference>
<keyword evidence="3" id="KW-0804">Transcription</keyword>
<accession>A0A926EAK9</accession>
<dbReference type="InterPro" id="IPR036388">
    <property type="entry name" value="WH-like_DNA-bd_sf"/>
</dbReference>
<dbReference type="AlphaFoldDB" id="A0A926EAK9"/>
<keyword evidence="4" id="KW-0812">Transmembrane</keyword>
<feature type="domain" description="HTH luxR-type" evidence="5">
    <location>
        <begin position="90"/>
        <end position="117"/>
    </location>
</feature>
<dbReference type="CDD" id="cd06170">
    <property type="entry name" value="LuxR_C_like"/>
    <property type="match status" value="1"/>
</dbReference>
<dbReference type="InterPro" id="IPR000792">
    <property type="entry name" value="Tscrpt_reg_LuxR_C"/>
</dbReference>
<dbReference type="SMART" id="SM00421">
    <property type="entry name" value="HTH_LUXR"/>
    <property type="match status" value="1"/>
</dbReference>
<evidence type="ECO:0000256" key="1">
    <source>
        <dbReference type="ARBA" id="ARBA00023015"/>
    </source>
</evidence>
<feature type="transmembrane region" description="Helical" evidence="4">
    <location>
        <begin position="26"/>
        <end position="47"/>
    </location>
</feature>
<evidence type="ECO:0000313" key="7">
    <source>
        <dbReference type="Proteomes" id="UP000610862"/>
    </source>
</evidence>
<organism evidence="6 7">
    <name type="scientific">Lentihominibacter hominis</name>
    <dbReference type="NCBI Taxonomy" id="2763645"/>
    <lineage>
        <taxon>Bacteria</taxon>
        <taxon>Bacillati</taxon>
        <taxon>Bacillota</taxon>
        <taxon>Clostridia</taxon>
        <taxon>Peptostreptococcales</taxon>
        <taxon>Anaerovoracaceae</taxon>
        <taxon>Lentihominibacter</taxon>
    </lineage>
</organism>
<evidence type="ECO:0000256" key="3">
    <source>
        <dbReference type="ARBA" id="ARBA00023163"/>
    </source>
</evidence>
<gene>
    <name evidence="6" type="ORF">H8692_08695</name>
</gene>
<evidence type="ECO:0000256" key="4">
    <source>
        <dbReference type="SAM" id="Phobius"/>
    </source>
</evidence>
<evidence type="ECO:0000259" key="5">
    <source>
        <dbReference type="PROSITE" id="PS00622"/>
    </source>
</evidence>